<keyword evidence="2" id="KW-1185">Reference proteome</keyword>
<dbReference type="EMBL" id="JARJCM010000037">
    <property type="protein sequence ID" value="KAJ7037341.1"/>
    <property type="molecule type" value="Genomic_DNA"/>
</dbReference>
<sequence>MVNIHRKTSMRGKALRRTLRDIELTRKRRAHKNPTWAEYGAAPAGYENMVQVRSACSNLSRGRHAQEHRFREILRGESTGHRWYTWRVFSVDKSREKRKPSSQAKRRRESFSAGYKFQRVNSRAVAGMGGLLDAA</sequence>
<name>A0AAD6X733_9AGAR</name>
<proteinExistence type="predicted"/>
<reference evidence="1" key="1">
    <citation type="submission" date="2023-03" db="EMBL/GenBank/DDBJ databases">
        <title>Massive genome expansion in bonnet fungi (Mycena s.s.) driven by repeated elements and novel gene families across ecological guilds.</title>
        <authorList>
            <consortium name="Lawrence Berkeley National Laboratory"/>
            <person name="Harder C.B."/>
            <person name="Miyauchi S."/>
            <person name="Viragh M."/>
            <person name="Kuo A."/>
            <person name="Thoen E."/>
            <person name="Andreopoulos B."/>
            <person name="Lu D."/>
            <person name="Skrede I."/>
            <person name="Drula E."/>
            <person name="Henrissat B."/>
            <person name="Morin E."/>
            <person name="Kohler A."/>
            <person name="Barry K."/>
            <person name="LaButti K."/>
            <person name="Morin E."/>
            <person name="Salamov A."/>
            <person name="Lipzen A."/>
            <person name="Mereny Z."/>
            <person name="Hegedus B."/>
            <person name="Baldrian P."/>
            <person name="Stursova M."/>
            <person name="Weitz H."/>
            <person name="Taylor A."/>
            <person name="Grigoriev I.V."/>
            <person name="Nagy L.G."/>
            <person name="Martin F."/>
            <person name="Kauserud H."/>
        </authorList>
    </citation>
    <scope>NUCLEOTIDE SEQUENCE</scope>
    <source>
        <strain evidence="1">CBHHK200</strain>
    </source>
</reference>
<accession>A0AAD6X733</accession>
<dbReference type="Proteomes" id="UP001218188">
    <property type="component" value="Unassembled WGS sequence"/>
</dbReference>
<organism evidence="1 2">
    <name type="scientific">Mycena alexandri</name>
    <dbReference type="NCBI Taxonomy" id="1745969"/>
    <lineage>
        <taxon>Eukaryota</taxon>
        <taxon>Fungi</taxon>
        <taxon>Dikarya</taxon>
        <taxon>Basidiomycota</taxon>
        <taxon>Agaricomycotina</taxon>
        <taxon>Agaricomycetes</taxon>
        <taxon>Agaricomycetidae</taxon>
        <taxon>Agaricales</taxon>
        <taxon>Marasmiineae</taxon>
        <taxon>Mycenaceae</taxon>
        <taxon>Mycena</taxon>
    </lineage>
</organism>
<gene>
    <name evidence="1" type="ORF">C8F04DRAFT_1180424</name>
</gene>
<protein>
    <submittedName>
        <fullName evidence="1">Uncharacterized protein</fullName>
    </submittedName>
</protein>
<comment type="caution">
    <text evidence="1">The sequence shown here is derived from an EMBL/GenBank/DDBJ whole genome shotgun (WGS) entry which is preliminary data.</text>
</comment>
<dbReference type="AlphaFoldDB" id="A0AAD6X733"/>
<evidence type="ECO:0000313" key="2">
    <source>
        <dbReference type="Proteomes" id="UP001218188"/>
    </source>
</evidence>
<evidence type="ECO:0000313" key="1">
    <source>
        <dbReference type="EMBL" id="KAJ7037341.1"/>
    </source>
</evidence>